<keyword evidence="3" id="KW-1185">Reference proteome</keyword>
<dbReference type="EMBL" id="KK914427">
    <property type="protein sequence ID" value="KDP36546.1"/>
    <property type="molecule type" value="Genomic_DNA"/>
</dbReference>
<protein>
    <submittedName>
        <fullName evidence="2">Uncharacterized protein</fullName>
    </submittedName>
</protein>
<reference evidence="2 3" key="1">
    <citation type="journal article" date="2014" name="PLoS ONE">
        <title>Global Analysis of Gene Expression Profiles in Physic Nut (Jatropha curcas L.) Seedlings Exposed to Salt Stress.</title>
        <authorList>
            <person name="Zhang L."/>
            <person name="Zhang C."/>
            <person name="Wu P."/>
            <person name="Chen Y."/>
            <person name="Li M."/>
            <person name="Jiang H."/>
            <person name="Wu G."/>
        </authorList>
    </citation>
    <scope>NUCLEOTIDE SEQUENCE [LARGE SCALE GENOMIC DNA]</scope>
    <source>
        <strain evidence="3">cv. GZQX0401</strain>
        <tissue evidence="2">Young leaves</tissue>
    </source>
</reference>
<organism evidence="2 3">
    <name type="scientific">Jatropha curcas</name>
    <name type="common">Barbados nut</name>
    <dbReference type="NCBI Taxonomy" id="180498"/>
    <lineage>
        <taxon>Eukaryota</taxon>
        <taxon>Viridiplantae</taxon>
        <taxon>Streptophyta</taxon>
        <taxon>Embryophyta</taxon>
        <taxon>Tracheophyta</taxon>
        <taxon>Spermatophyta</taxon>
        <taxon>Magnoliopsida</taxon>
        <taxon>eudicotyledons</taxon>
        <taxon>Gunneridae</taxon>
        <taxon>Pentapetalae</taxon>
        <taxon>rosids</taxon>
        <taxon>fabids</taxon>
        <taxon>Malpighiales</taxon>
        <taxon>Euphorbiaceae</taxon>
        <taxon>Crotonoideae</taxon>
        <taxon>Jatropheae</taxon>
        <taxon>Jatropha</taxon>
    </lineage>
</organism>
<evidence type="ECO:0000313" key="2">
    <source>
        <dbReference type="EMBL" id="KDP36546.1"/>
    </source>
</evidence>
<evidence type="ECO:0000256" key="1">
    <source>
        <dbReference type="SAM" id="MobiDB-lite"/>
    </source>
</evidence>
<evidence type="ECO:0000313" key="3">
    <source>
        <dbReference type="Proteomes" id="UP000027138"/>
    </source>
</evidence>
<proteinExistence type="predicted"/>
<feature type="compositionally biased region" description="Polar residues" evidence="1">
    <location>
        <begin position="41"/>
        <end position="50"/>
    </location>
</feature>
<gene>
    <name evidence="2" type="ORF">JCGZ_08313</name>
</gene>
<name>A0A067KJX6_JATCU</name>
<dbReference type="AlphaFoldDB" id="A0A067KJX6"/>
<feature type="region of interest" description="Disordered" evidence="1">
    <location>
        <begin position="24"/>
        <end position="58"/>
    </location>
</feature>
<dbReference type="Proteomes" id="UP000027138">
    <property type="component" value="Unassembled WGS sequence"/>
</dbReference>
<sequence length="58" mass="6788">MNQWRKLAWLERIFLPNVSWARTRSGNSLVNDDGSDRHAFSPNNNSSYSSHDPRRNDN</sequence>
<accession>A0A067KJX6</accession>